<keyword evidence="2" id="KW-1185">Reference proteome</keyword>
<proteinExistence type="predicted"/>
<protein>
    <submittedName>
        <fullName evidence="1">Uncharacterized protein</fullName>
    </submittedName>
</protein>
<dbReference type="Proteomes" id="UP001062846">
    <property type="component" value="Chromosome 2"/>
</dbReference>
<reference evidence="1" key="1">
    <citation type="submission" date="2022-02" db="EMBL/GenBank/DDBJ databases">
        <title>Plant Genome Project.</title>
        <authorList>
            <person name="Zhang R.-G."/>
        </authorList>
    </citation>
    <scope>NUCLEOTIDE SEQUENCE</scope>
    <source>
        <strain evidence="1">AT1</strain>
    </source>
</reference>
<gene>
    <name evidence="1" type="ORF">RHMOL_Rhmol02G0059700</name>
</gene>
<organism evidence="1 2">
    <name type="scientific">Rhododendron molle</name>
    <name type="common">Chinese azalea</name>
    <name type="synonym">Azalea mollis</name>
    <dbReference type="NCBI Taxonomy" id="49168"/>
    <lineage>
        <taxon>Eukaryota</taxon>
        <taxon>Viridiplantae</taxon>
        <taxon>Streptophyta</taxon>
        <taxon>Embryophyta</taxon>
        <taxon>Tracheophyta</taxon>
        <taxon>Spermatophyta</taxon>
        <taxon>Magnoliopsida</taxon>
        <taxon>eudicotyledons</taxon>
        <taxon>Gunneridae</taxon>
        <taxon>Pentapetalae</taxon>
        <taxon>asterids</taxon>
        <taxon>Ericales</taxon>
        <taxon>Ericaceae</taxon>
        <taxon>Ericoideae</taxon>
        <taxon>Rhodoreae</taxon>
        <taxon>Rhododendron</taxon>
    </lineage>
</organism>
<accession>A0ACC0PPD5</accession>
<evidence type="ECO:0000313" key="1">
    <source>
        <dbReference type="EMBL" id="KAI8566668.1"/>
    </source>
</evidence>
<name>A0ACC0PPD5_RHOML</name>
<sequence>MRTRIAAVAFIFSPTTTAFNYPKGNPFLHHRTLLFHTNQFSTNPNPTDVIAITNRQQLKKLLLEKSKTGFHKLDHALCLFRQMARFRPLPFVIDFNQLLTAVAKMKEYSSVVSLYKEIRELGIPIDECTLNVLINCCCRLNRVDFGFAILGIFYKCGYTPDVATFTTMINGYVLEGKTSEAVNLFRRLIKYGDIEPDEITYGTIMKALCKVGDTTMAIQMLRSMQKWNCRPTVVMYNILIDTLCKDGNIDDALHLLSEMRGCDIMPDVLTYSSLVDGLCKSGRGKDAARILSDMTEQNISPNVITFNMLVDALCKEGRTEEAEGILEIMIRRGVKPDVITYSALMDGYCFARPND</sequence>
<evidence type="ECO:0000313" key="2">
    <source>
        <dbReference type="Proteomes" id="UP001062846"/>
    </source>
</evidence>
<dbReference type="EMBL" id="CM046389">
    <property type="protein sequence ID" value="KAI8566668.1"/>
    <property type="molecule type" value="Genomic_DNA"/>
</dbReference>
<comment type="caution">
    <text evidence="1">The sequence shown here is derived from an EMBL/GenBank/DDBJ whole genome shotgun (WGS) entry which is preliminary data.</text>
</comment>